<name>A0A6A3N9T2_9STRA</name>
<keyword evidence="6" id="KW-1185">Reference proteome</keyword>
<comment type="caution">
    <text evidence="3">The sequence shown here is derived from an EMBL/GenBank/DDBJ whole genome shotgun (WGS) entry which is preliminary data.</text>
</comment>
<dbReference type="EMBL" id="QXFT01001008">
    <property type="protein sequence ID" value="KAE9331623.1"/>
    <property type="molecule type" value="Genomic_DNA"/>
</dbReference>
<dbReference type="Proteomes" id="UP000435112">
    <property type="component" value="Unassembled WGS sequence"/>
</dbReference>
<gene>
    <name evidence="3" type="ORF">PR001_g8531</name>
    <name evidence="2" type="ORF">PR002_g26465</name>
    <name evidence="4" type="ORF">PR003_g14920</name>
</gene>
<evidence type="ECO:0000313" key="2">
    <source>
        <dbReference type="EMBL" id="KAE8972596.1"/>
    </source>
</evidence>
<evidence type="ECO:0000313" key="4">
    <source>
        <dbReference type="EMBL" id="KAE9331623.1"/>
    </source>
</evidence>
<feature type="region of interest" description="Disordered" evidence="1">
    <location>
        <begin position="62"/>
        <end position="119"/>
    </location>
</feature>
<dbReference type="OrthoDB" id="143578at2759"/>
<sequence length="119" mass="13421">MEDRAQGERLALAFWKEYGGVGLVPRDAVEALRFAQAARDASREALASHRELWKEVRVVRESNEEPRRGRRVSVGEDVPSGIGPYRSARVNYRPRSVSPGEQLFEAEPRMGRRGVGPDF</sequence>
<evidence type="ECO:0000256" key="1">
    <source>
        <dbReference type="SAM" id="MobiDB-lite"/>
    </source>
</evidence>
<evidence type="ECO:0000313" key="6">
    <source>
        <dbReference type="Proteomes" id="UP000434957"/>
    </source>
</evidence>
<evidence type="ECO:0000313" key="3">
    <source>
        <dbReference type="EMBL" id="KAE9037074.1"/>
    </source>
</evidence>
<protein>
    <submittedName>
        <fullName evidence="3">Uncharacterized protein</fullName>
    </submittedName>
</protein>
<dbReference type="Proteomes" id="UP000434957">
    <property type="component" value="Unassembled WGS sequence"/>
</dbReference>
<accession>A0A6A3N9T2</accession>
<dbReference type="Proteomes" id="UP000429607">
    <property type="component" value="Unassembled WGS sequence"/>
</dbReference>
<dbReference type="AlphaFoldDB" id="A0A6A3N9T2"/>
<dbReference type="EMBL" id="QXFU01003811">
    <property type="protein sequence ID" value="KAE8972596.1"/>
    <property type="molecule type" value="Genomic_DNA"/>
</dbReference>
<organism evidence="3 5">
    <name type="scientific">Phytophthora rubi</name>
    <dbReference type="NCBI Taxonomy" id="129364"/>
    <lineage>
        <taxon>Eukaryota</taxon>
        <taxon>Sar</taxon>
        <taxon>Stramenopiles</taxon>
        <taxon>Oomycota</taxon>
        <taxon>Peronosporomycetes</taxon>
        <taxon>Peronosporales</taxon>
        <taxon>Peronosporaceae</taxon>
        <taxon>Phytophthora</taxon>
    </lineage>
</organism>
<evidence type="ECO:0000313" key="5">
    <source>
        <dbReference type="Proteomes" id="UP000429607"/>
    </source>
</evidence>
<reference evidence="5 7" key="1">
    <citation type="submission" date="2018-09" db="EMBL/GenBank/DDBJ databases">
        <title>Genomic investigation of the strawberry pathogen Phytophthora fragariae indicates pathogenicity is determined by transcriptional variation in three key races.</title>
        <authorList>
            <person name="Adams T.M."/>
            <person name="Armitage A.D."/>
            <person name="Sobczyk M.K."/>
            <person name="Bates H.J."/>
            <person name="Dunwell J.M."/>
            <person name="Nellist C.F."/>
            <person name="Harrison R.J."/>
        </authorList>
    </citation>
    <scope>NUCLEOTIDE SEQUENCE [LARGE SCALE GENOMIC DNA]</scope>
    <source>
        <strain evidence="3 5">SCRP249</strain>
        <strain evidence="2 7">SCRP324</strain>
        <strain evidence="4 6">SCRP333</strain>
    </source>
</reference>
<proteinExistence type="predicted"/>
<evidence type="ECO:0000313" key="7">
    <source>
        <dbReference type="Proteomes" id="UP000435112"/>
    </source>
</evidence>
<dbReference type="EMBL" id="QXFV01000454">
    <property type="protein sequence ID" value="KAE9037074.1"/>
    <property type="molecule type" value="Genomic_DNA"/>
</dbReference>